<proteinExistence type="predicted"/>
<comment type="caution">
    <text evidence="2">The sequence shown here is derived from an EMBL/GenBank/DDBJ whole genome shotgun (WGS) entry which is preliminary data.</text>
</comment>
<gene>
    <name evidence="2" type="ORF">PUN28_002831</name>
</gene>
<reference evidence="2 3" key="1">
    <citation type="submission" date="2023-03" db="EMBL/GenBank/DDBJ databases">
        <title>High recombination rates correlate with genetic variation in Cardiocondyla obscurior ants.</title>
        <authorList>
            <person name="Errbii M."/>
        </authorList>
    </citation>
    <scope>NUCLEOTIDE SEQUENCE [LARGE SCALE GENOMIC DNA]</scope>
    <source>
        <strain evidence="2">Alpha-2009</strain>
        <tissue evidence="2">Whole body</tissue>
    </source>
</reference>
<accession>A0AAW2GW78</accession>
<sequence length="155" mass="18039">MGKSQTTIVPANFVATITKEAWPRNWRKAVILGAAITAKPNLRLPENLRFPTRFTHQLLQQHTDFRGFRKPPLSERETRTSSSSSRPRFSSRFEQPVSSVEIKDDSSGSLGKNKQHEYRECIIQQMTVTKRRKEGRTEGWKDLIYLNLTERYKCK</sequence>
<feature type="compositionally biased region" description="Basic and acidic residues" evidence="1">
    <location>
        <begin position="63"/>
        <end position="79"/>
    </location>
</feature>
<name>A0AAW2GW78_9HYME</name>
<organism evidence="2 3">
    <name type="scientific">Cardiocondyla obscurior</name>
    <dbReference type="NCBI Taxonomy" id="286306"/>
    <lineage>
        <taxon>Eukaryota</taxon>
        <taxon>Metazoa</taxon>
        <taxon>Ecdysozoa</taxon>
        <taxon>Arthropoda</taxon>
        <taxon>Hexapoda</taxon>
        <taxon>Insecta</taxon>
        <taxon>Pterygota</taxon>
        <taxon>Neoptera</taxon>
        <taxon>Endopterygota</taxon>
        <taxon>Hymenoptera</taxon>
        <taxon>Apocrita</taxon>
        <taxon>Aculeata</taxon>
        <taxon>Formicoidea</taxon>
        <taxon>Formicidae</taxon>
        <taxon>Myrmicinae</taxon>
        <taxon>Cardiocondyla</taxon>
    </lineage>
</organism>
<protein>
    <submittedName>
        <fullName evidence="2">Uncharacterized protein</fullName>
    </submittedName>
</protein>
<evidence type="ECO:0000313" key="2">
    <source>
        <dbReference type="EMBL" id="KAL0131557.1"/>
    </source>
</evidence>
<keyword evidence="3" id="KW-1185">Reference proteome</keyword>
<dbReference type="AlphaFoldDB" id="A0AAW2GW78"/>
<dbReference type="EMBL" id="JADYXP020000002">
    <property type="protein sequence ID" value="KAL0131557.1"/>
    <property type="molecule type" value="Genomic_DNA"/>
</dbReference>
<dbReference type="Proteomes" id="UP001430953">
    <property type="component" value="Unassembled WGS sequence"/>
</dbReference>
<evidence type="ECO:0000256" key="1">
    <source>
        <dbReference type="SAM" id="MobiDB-lite"/>
    </source>
</evidence>
<evidence type="ECO:0000313" key="3">
    <source>
        <dbReference type="Proteomes" id="UP001430953"/>
    </source>
</evidence>
<feature type="region of interest" description="Disordered" evidence="1">
    <location>
        <begin position="61"/>
        <end position="113"/>
    </location>
</feature>
<feature type="compositionally biased region" description="Low complexity" evidence="1">
    <location>
        <begin position="80"/>
        <end position="93"/>
    </location>
</feature>